<evidence type="ECO:0000259" key="3">
    <source>
        <dbReference type="Pfam" id="PF20028"/>
    </source>
</evidence>
<dbReference type="Gene3D" id="2.40.10.120">
    <property type="match status" value="1"/>
</dbReference>
<dbReference type="SUPFAM" id="SSF50494">
    <property type="entry name" value="Trypsin-like serine proteases"/>
    <property type="match status" value="1"/>
</dbReference>
<comment type="caution">
    <text evidence="4">The sequence shown here is derived from an EMBL/GenBank/DDBJ whole genome shotgun (WGS) entry which is preliminary data.</text>
</comment>
<name>A0ABT4TZV5_9ACTN</name>
<reference evidence="4 5" key="1">
    <citation type="submission" date="2023-01" db="EMBL/GenBank/DDBJ databases">
        <title>Draft genome sequence of Nocardiopsis sp. RSe5-2 isolated from halophytes.</title>
        <authorList>
            <person name="Duangmal K."/>
            <person name="Chantavorakit T."/>
        </authorList>
    </citation>
    <scope>NUCLEOTIDE SEQUENCE [LARGE SCALE GENOMIC DNA]</scope>
    <source>
        <strain evidence="4 5">RSe5-2</strain>
    </source>
</reference>
<dbReference type="RefSeq" id="WP_270683538.1">
    <property type="nucleotide sequence ID" value="NZ_JAQFWQ010000005.1"/>
</dbReference>
<sequence>MSVHPWALRILARVQDRDRAIGTGVLLPGGRALTCAHVVDRLREGETVAVDSPSYIRQAWSTAAAVERSLGGDGIDAALLRLESPAPAPMRGAPLRRLGPSASSERPVRTCGYPRNGAVSIWSDHVLMGRGGRPGLLQLGRRAGSEPIAVGCSGSGVLDKATGAVIGLVTSSYGREDADPRTSFMLPADAVLDALPELGSAEAGVLADAADAQWDDEDLLPVKERNEALRLLSGVRPGRMETLVRLAAPGGEYADQAHDAAGALLRLLDHNAGASGVPPYLIFADLVLADAEAGGTRSSGPVPDVRELRAWVEAQTARIERHGAEEARVVLADTRTAVSAVGGDCHVLVRIERYGDRDDGELRHVTAWRSGPRRWDPERVVNVIVHADELAARAAGAVAEAEEGWLAQQDGDLLVEVALPVEFLDLEVESWPYPVAGGDGGAAPHTAALGDERDVVVRGLTGPRTGWKAWQARWAPLNASARPRVHWVPVDTGREDGWRKRIHSALGADTGSSLAVLGPGIATEAGRAALGSALALGYPFLVWDRCGPLDRSFLDHLEEAMPTRPGVPGALSVRQAISHLRRSGRSADDGGAPPWRPVLLHEDLHRPVPSIAADPRDHR</sequence>
<dbReference type="Proteomes" id="UP001527866">
    <property type="component" value="Unassembled WGS sequence"/>
</dbReference>
<dbReference type="EMBL" id="JAQFWQ010000005">
    <property type="protein sequence ID" value="MDA2809637.1"/>
    <property type="molecule type" value="Genomic_DNA"/>
</dbReference>
<keyword evidence="5" id="KW-1185">Reference proteome</keyword>
<evidence type="ECO:0000313" key="4">
    <source>
        <dbReference type="EMBL" id="MDA2809637.1"/>
    </source>
</evidence>
<feature type="domain" description="vWA-MoxR associated protein middle region 0" evidence="2">
    <location>
        <begin position="221"/>
        <end position="323"/>
    </location>
</feature>
<dbReference type="Pfam" id="PF19916">
    <property type="entry name" value="VMAP-M0"/>
    <property type="match status" value="1"/>
</dbReference>
<evidence type="ECO:0000259" key="2">
    <source>
        <dbReference type="Pfam" id="PF19916"/>
    </source>
</evidence>
<proteinExistence type="predicted"/>
<gene>
    <name evidence="4" type="ORF">O4J56_03195</name>
</gene>
<evidence type="ECO:0000313" key="5">
    <source>
        <dbReference type="Proteomes" id="UP001527866"/>
    </source>
</evidence>
<protein>
    <submittedName>
        <fullName evidence="4">Trypsin-like peptidase domain-containing protein</fullName>
    </submittedName>
</protein>
<feature type="domain" description="vWA-MoxR associated protein C-terminal" evidence="3">
    <location>
        <begin position="364"/>
        <end position="603"/>
    </location>
</feature>
<dbReference type="InterPro" id="IPR009003">
    <property type="entry name" value="Peptidase_S1_PA"/>
</dbReference>
<accession>A0ABT4TZV5</accession>
<dbReference type="Pfam" id="PF13365">
    <property type="entry name" value="Trypsin_2"/>
    <property type="match status" value="1"/>
</dbReference>
<dbReference type="InterPro" id="IPR045450">
    <property type="entry name" value="VMAP_C"/>
</dbReference>
<feature type="region of interest" description="Disordered" evidence="1">
    <location>
        <begin position="91"/>
        <end position="110"/>
    </location>
</feature>
<dbReference type="InterPro" id="IPR045555">
    <property type="entry name" value="VMAP-M0"/>
</dbReference>
<evidence type="ECO:0000256" key="1">
    <source>
        <dbReference type="SAM" id="MobiDB-lite"/>
    </source>
</evidence>
<organism evidence="4 5">
    <name type="scientific">Nocardiopsis endophytica</name>
    <dbReference type="NCBI Taxonomy" id="3018445"/>
    <lineage>
        <taxon>Bacteria</taxon>
        <taxon>Bacillati</taxon>
        <taxon>Actinomycetota</taxon>
        <taxon>Actinomycetes</taxon>
        <taxon>Streptosporangiales</taxon>
        <taxon>Nocardiopsidaceae</taxon>
        <taxon>Nocardiopsis</taxon>
    </lineage>
</organism>
<dbReference type="Pfam" id="PF20028">
    <property type="entry name" value="VMAP-C"/>
    <property type="match status" value="1"/>
</dbReference>